<dbReference type="Proteomes" id="UP000666915">
    <property type="component" value="Unassembled WGS sequence"/>
</dbReference>
<organism evidence="1 2">
    <name type="scientific">Actinomadura nitritigenes</name>
    <dbReference type="NCBI Taxonomy" id="134602"/>
    <lineage>
        <taxon>Bacteria</taxon>
        <taxon>Bacillati</taxon>
        <taxon>Actinomycetota</taxon>
        <taxon>Actinomycetes</taxon>
        <taxon>Streptosporangiales</taxon>
        <taxon>Thermomonosporaceae</taxon>
        <taxon>Actinomadura</taxon>
    </lineage>
</organism>
<dbReference type="InterPro" id="IPR011990">
    <property type="entry name" value="TPR-like_helical_dom_sf"/>
</dbReference>
<evidence type="ECO:0000313" key="1">
    <source>
        <dbReference type="EMBL" id="MBO2445358.1"/>
    </source>
</evidence>
<keyword evidence="2" id="KW-1185">Reference proteome</keyword>
<gene>
    <name evidence="1" type="ORF">J4557_48470</name>
</gene>
<sequence>MLEDGGRRGGRAAGSAEDGVALSWSLNEVETPAGLAEALNSLRERSGLSHRDVQRLAEGRDQSLSKAKSSALCTQGRCSLATLKTFLAVCGVPDGQVAAWVRAWERSRGLARPRPPGALRVAEANARRLGVHRAIQVAGAAGELPAYVPRDLDEAPDGLRARLAIEAETSGFVVAVGGSSAGKTYTMYQAMLSVMPDWWLLHPDRAEQIDLYAEMDLRRVVVWLDDLQHFLGGATGLTGGSVRRLLVNEHVVLLGTLWPRHYSRYTDPVSAHYIERDLLGLAYVVRVPDRLSHHEMARARVAADTDPRIEAALTIRDFGFTQAMAGAPHLIERWRDAEGHCRAVLEAAIDAARLGVQSPLPETLLRAAAPAYCSGRERAEAGPGWFDEALAYGTAALHGVVSALMPVPKDDGSMGAAAGYWVADYLLQQTATERAEERIPDELWEACLAYITDPGDYIRLASSAEARQLQHHASQFYKRAAPHRPDAACQLARMLADEGRRKEAIEVLRPWSDAGDTEAAALLTTLLTDPAVDDADTAYVPVEEYTLSGHVEKAIAVLHRLAVSQPAGYLSDQGDETALRALADNGDWASAARLARLFAESGRFTELRDRADAGDRAAAFRLADLLLANGGEAELLDRAERGDGPACYRLAGHFFENGRRAEAVALLRPLAIAGDPYAVSLLARWAEGGRLK</sequence>
<dbReference type="SUPFAM" id="SSF81901">
    <property type="entry name" value="HCP-like"/>
    <property type="match status" value="1"/>
</dbReference>
<accession>A0ABS3RIB2</accession>
<reference evidence="1 2" key="1">
    <citation type="submission" date="2021-03" db="EMBL/GenBank/DDBJ databases">
        <authorList>
            <person name="Kanchanasin P."/>
            <person name="Saeng-In P."/>
            <person name="Phongsopitanun W."/>
            <person name="Yuki M."/>
            <person name="Kudo T."/>
            <person name="Ohkuma M."/>
            <person name="Tanasupawat S."/>
        </authorList>
    </citation>
    <scope>NUCLEOTIDE SEQUENCE [LARGE SCALE GENOMIC DNA]</scope>
    <source>
        <strain evidence="1 2">L46</strain>
    </source>
</reference>
<proteinExistence type="predicted"/>
<evidence type="ECO:0000313" key="2">
    <source>
        <dbReference type="Proteomes" id="UP000666915"/>
    </source>
</evidence>
<dbReference type="RefSeq" id="WP_208274680.1">
    <property type="nucleotide sequence ID" value="NZ_BAAAGM010000123.1"/>
</dbReference>
<dbReference type="Gene3D" id="1.25.40.10">
    <property type="entry name" value="Tetratricopeptide repeat domain"/>
    <property type="match status" value="1"/>
</dbReference>
<name>A0ABS3RIB2_9ACTN</name>
<comment type="caution">
    <text evidence="1">The sequence shown here is derived from an EMBL/GenBank/DDBJ whole genome shotgun (WGS) entry which is preliminary data.</text>
</comment>
<dbReference type="EMBL" id="JAGEOK010000075">
    <property type="protein sequence ID" value="MBO2445358.1"/>
    <property type="molecule type" value="Genomic_DNA"/>
</dbReference>
<evidence type="ECO:0008006" key="3">
    <source>
        <dbReference type="Google" id="ProtNLM"/>
    </source>
</evidence>
<protein>
    <recommendedName>
        <fullName evidence="3">HTH cro/C1-type domain-containing protein</fullName>
    </recommendedName>
</protein>